<dbReference type="Proteomes" id="UP000267096">
    <property type="component" value="Unassembled WGS sequence"/>
</dbReference>
<organism evidence="4">
    <name type="scientific">Anisakis simplex</name>
    <name type="common">Herring worm</name>
    <dbReference type="NCBI Taxonomy" id="6269"/>
    <lineage>
        <taxon>Eukaryota</taxon>
        <taxon>Metazoa</taxon>
        <taxon>Ecdysozoa</taxon>
        <taxon>Nematoda</taxon>
        <taxon>Chromadorea</taxon>
        <taxon>Rhabditida</taxon>
        <taxon>Spirurina</taxon>
        <taxon>Ascaridomorpha</taxon>
        <taxon>Ascaridoidea</taxon>
        <taxon>Anisakidae</taxon>
        <taxon>Anisakis</taxon>
        <taxon>Anisakis simplex complex</taxon>
    </lineage>
</organism>
<evidence type="ECO:0000256" key="1">
    <source>
        <dbReference type="SAM" id="SignalP"/>
    </source>
</evidence>
<sequence length="142" mass="16179">MQLLFNLAVVVYLPLLAIAWSIPFFSTEKNGEVYLYHGSPREADPESLRIKRQAYQVFVGGDVSVTVDKSGQAETGVWGPWLGDQECSRTCGGGVKIEKRQCKLVFFEVYDCTIFLRLHFHFNKSAHCTIKILQLILYERSD</sequence>
<protein>
    <submittedName>
        <fullName evidence="4">Papilin (inferred by orthology to a C. elegans protein)</fullName>
    </submittedName>
</protein>
<dbReference type="OrthoDB" id="5781878at2759"/>
<evidence type="ECO:0000313" key="2">
    <source>
        <dbReference type="EMBL" id="VDK57756.1"/>
    </source>
</evidence>
<dbReference type="Gene3D" id="2.20.100.10">
    <property type="entry name" value="Thrombospondin type-1 (TSP1) repeat"/>
    <property type="match status" value="1"/>
</dbReference>
<dbReference type="EMBL" id="UYRR01033083">
    <property type="protein sequence ID" value="VDK57756.1"/>
    <property type="molecule type" value="Genomic_DNA"/>
</dbReference>
<evidence type="ECO:0000313" key="3">
    <source>
        <dbReference type="Proteomes" id="UP000267096"/>
    </source>
</evidence>
<dbReference type="InterPro" id="IPR000884">
    <property type="entry name" value="TSP1_rpt"/>
</dbReference>
<dbReference type="AlphaFoldDB" id="A0A0M3K7S8"/>
<accession>A0A0M3K7S8</accession>
<reference evidence="4" key="1">
    <citation type="submission" date="2017-02" db="UniProtKB">
        <authorList>
            <consortium name="WormBaseParasite"/>
        </authorList>
    </citation>
    <scope>IDENTIFICATION</scope>
</reference>
<feature type="signal peptide" evidence="1">
    <location>
        <begin position="1"/>
        <end position="19"/>
    </location>
</feature>
<feature type="chain" id="PRO_5043121444" evidence="1">
    <location>
        <begin position="20"/>
        <end position="142"/>
    </location>
</feature>
<gene>
    <name evidence="2" type="ORF">ASIM_LOCUS16426</name>
</gene>
<dbReference type="Pfam" id="PF00090">
    <property type="entry name" value="TSP_1"/>
    <property type="match status" value="1"/>
</dbReference>
<keyword evidence="1" id="KW-0732">Signal</keyword>
<evidence type="ECO:0000313" key="4">
    <source>
        <dbReference type="WBParaSite" id="ASIM_0001701901-mRNA-1"/>
    </source>
</evidence>
<name>A0A0M3K7S8_ANISI</name>
<reference evidence="2 3" key="2">
    <citation type="submission" date="2018-11" db="EMBL/GenBank/DDBJ databases">
        <authorList>
            <consortium name="Pathogen Informatics"/>
        </authorList>
    </citation>
    <scope>NUCLEOTIDE SEQUENCE [LARGE SCALE GENOMIC DNA]</scope>
</reference>
<dbReference type="SUPFAM" id="SSF82895">
    <property type="entry name" value="TSP-1 type 1 repeat"/>
    <property type="match status" value="1"/>
</dbReference>
<keyword evidence="3" id="KW-1185">Reference proteome</keyword>
<dbReference type="WBParaSite" id="ASIM_0001701901-mRNA-1">
    <property type="protein sequence ID" value="ASIM_0001701901-mRNA-1"/>
    <property type="gene ID" value="ASIM_0001701901"/>
</dbReference>
<dbReference type="InterPro" id="IPR036383">
    <property type="entry name" value="TSP1_rpt_sf"/>
</dbReference>
<proteinExistence type="predicted"/>